<feature type="region of interest" description="Disordered" evidence="1">
    <location>
        <begin position="1"/>
        <end position="112"/>
    </location>
</feature>
<dbReference type="OrthoDB" id="245563at2759"/>
<dbReference type="InterPro" id="IPR036397">
    <property type="entry name" value="RNaseH_sf"/>
</dbReference>
<evidence type="ECO:0000256" key="1">
    <source>
        <dbReference type="SAM" id="MobiDB-lite"/>
    </source>
</evidence>
<evidence type="ECO:0000313" key="4">
    <source>
        <dbReference type="Proteomes" id="UP000660729"/>
    </source>
</evidence>
<protein>
    <submittedName>
        <fullName evidence="3">Ribonuclease H</fullName>
    </submittedName>
</protein>
<dbReference type="Pfam" id="PF00075">
    <property type="entry name" value="RNase_H"/>
    <property type="match status" value="1"/>
</dbReference>
<dbReference type="Gene3D" id="3.30.420.10">
    <property type="entry name" value="Ribonuclease H-like superfamily/Ribonuclease H"/>
    <property type="match status" value="1"/>
</dbReference>
<dbReference type="GO" id="GO:0003676">
    <property type="term" value="F:nucleic acid binding"/>
    <property type="evidence" value="ECO:0007669"/>
    <property type="project" value="InterPro"/>
</dbReference>
<accession>A0A8H6VP82</accession>
<organism evidence="3 4">
    <name type="scientific">Pseudocercospora fuligena</name>
    <dbReference type="NCBI Taxonomy" id="685502"/>
    <lineage>
        <taxon>Eukaryota</taxon>
        <taxon>Fungi</taxon>
        <taxon>Dikarya</taxon>
        <taxon>Ascomycota</taxon>
        <taxon>Pezizomycotina</taxon>
        <taxon>Dothideomycetes</taxon>
        <taxon>Dothideomycetidae</taxon>
        <taxon>Mycosphaerellales</taxon>
        <taxon>Mycosphaerellaceae</taxon>
        <taxon>Pseudocercospora</taxon>
    </lineage>
</organism>
<feature type="compositionally biased region" description="Acidic residues" evidence="1">
    <location>
        <begin position="42"/>
        <end position="96"/>
    </location>
</feature>
<dbReference type="InterPro" id="IPR002156">
    <property type="entry name" value="RNaseH_domain"/>
</dbReference>
<dbReference type="EMBL" id="JABCIY010000040">
    <property type="protein sequence ID" value="KAF7195449.1"/>
    <property type="molecule type" value="Genomic_DNA"/>
</dbReference>
<name>A0A8H6VP82_9PEZI</name>
<gene>
    <name evidence="3" type="ORF">HII31_03341</name>
</gene>
<dbReference type="SUPFAM" id="SSF53098">
    <property type="entry name" value="Ribonuclease H-like"/>
    <property type="match status" value="1"/>
</dbReference>
<evidence type="ECO:0000313" key="3">
    <source>
        <dbReference type="EMBL" id="KAF7195449.1"/>
    </source>
</evidence>
<reference evidence="3" key="1">
    <citation type="submission" date="2020-04" db="EMBL/GenBank/DDBJ databases">
        <title>Draft genome resource of the tomato pathogen Pseudocercospora fuligena.</title>
        <authorList>
            <person name="Zaccaron A."/>
        </authorList>
    </citation>
    <scope>NUCLEOTIDE SEQUENCE</scope>
    <source>
        <strain evidence="3">PF001</strain>
    </source>
</reference>
<evidence type="ECO:0000259" key="2">
    <source>
        <dbReference type="PROSITE" id="PS50879"/>
    </source>
</evidence>
<dbReference type="PROSITE" id="PS50879">
    <property type="entry name" value="RNASE_H_1"/>
    <property type="match status" value="1"/>
</dbReference>
<dbReference type="AlphaFoldDB" id="A0A8H6VP82"/>
<dbReference type="Proteomes" id="UP000660729">
    <property type="component" value="Unassembled WGS sequence"/>
</dbReference>
<comment type="caution">
    <text evidence="3">The sequence shown here is derived from an EMBL/GenBank/DDBJ whole genome shotgun (WGS) entry which is preliminary data.</text>
</comment>
<proteinExistence type="predicted"/>
<sequence>MDISLPSGLRVSMSASGMRVRLPSGSRVDMTSSGMRVSSGPLDEDDSPDEAESPNEDDSSDDVESLDEEEPDEEYSSSGEDTPDEEESLDEDDWLYDNDSHPPVPTLSYGETGLGPLPDLPLKKAAVFDVHEDVPPSDLFVHEIMTPSFVSGPHYRFVHRSNDREILIYVSGFCLDPYDVEEVTAGFASVAKPDTNEFSSPGNLNQRLELKGPSGETHPPTTQRAEIRAALGALHFRAWAGEGWHSIVLATDSEGLHSGITKDIEYWVANNWKTEHGQPVKDRDMWEALLDFINDSAERGLKISFWKIASEYNEDATQAAIEAAINGRPWGEFTPISGIMA</sequence>
<dbReference type="GO" id="GO:0004523">
    <property type="term" value="F:RNA-DNA hybrid ribonuclease activity"/>
    <property type="evidence" value="ECO:0007669"/>
    <property type="project" value="InterPro"/>
</dbReference>
<keyword evidence="4" id="KW-1185">Reference proteome</keyword>
<feature type="domain" description="RNase H type-1" evidence="2">
    <location>
        <begin position="162"/>
        <end position="325"/>
    </location>
</feature>
<dbReference type="InterPro" id="IPR012337">
    <property type="entry name" value="RNaseH-like_sf"/>
</dbReference>